<name>A0A5B2VFX1_9HYPH</name>
<keyword evidence="1" id="KW-0732">Signal</keyword>
<dbReference type="EMBL" id="VUOA01000019">
    <property type="protein sequence ID" value="KAA2237518.1"/>
    <property type="molecule type" value="Genomic_DNA"/>
</dbReference>
<dbReference type="AlphaFoldDB" id="A0A5B2VFX1"/>
<comment type="caution">
    <text evidence="2">The sequence shown here is derived from an EMBL/GenBank/DDBJ whole genome shotgun (WGS) entry which is preliminary data.</text>
</comment>
<evidence type="ECO:0008006" key="4">
    <source>
        <dbReference type="Google" id="ProtNLM"/>
    </source>
</evidence>
<sequence>MTHLTRTLAAALVLAGVSTVAMAQPKPDPDWPCVQRKVPTLTLGSVWSGPDPAGAGEWGRDFQAASLAQRLASRRTPIDETDALIQAFANEAGAERAQRLTRVMAGVHELINAERGKVLGGIERYARGQRRLAERIREEADQVSATRDAVEVKPVKEQAEVEQRFAWDRRIFEDRSQALEYVCETPVLLEQRLFEIARRIQARL</sequence>
<feature type="chain" id="PRO_5022675976" description="Secreted protein" evidence="1">
    <location>
        <begin position="24"/>
        <end position="204"/>
    </location>
</feature>
<evidence type="ECO:0000256" key="1">
    <source>
        <dbReference type="SAM" id="SignalP"/>
    </source>
</evidence>
<evidence type="ECO:0000313" key="3">
    <source>
        <dbReference type="Proteomes" id="UP000323142"/>
    </source>
</evidence>
<reference evidence="2 3" key="2">
    <citation type="submission" date="2019-09" db="EMBL/GenBank/DDBJ databases">
        <authorList>
            <person name="Jin C."/>
        </authorList>
    </citation>
    <scope>NUCLEOTIDE SEQUENCE [LARGE SCALE GENOMIC DNA]</scope>
    <source>
        <strain evidence="2 3">BN140002</strain>
    </source>
</reference>
<keyword evidence="3" id="KW-1185">Reference proteome</keyword>
<organism evidence="2 3">
    <name type="scientific">Salinarimonas soli</name>
    <dbReference type="NCBI Taxonomy" id="1638099"/>
    <lineage>
        <taxon>Bacteria</taxon>
        <taxon>Pseudomonadati</taxon>
        <taxon>Pseudomonadota</taxon>
        <taxon>Alphaproteobacteria</taxon>
        <taxon>Hyphomicrobiales</taxon>
        <taxon>Salinarimonadaceae</taxon>
        <taxon>Salinarimonas</taxon>
    </lineage>
</organism>
<accession>A0A5B2VFX1</accession>
<feature type="signal peptide" evidence="1">
    <location>
        <begin position="1"/>
        <end position="23"/>
    </location>
</feature>
<evidence type="ECO:0000313" key="2">
    <source>
        <dbReference type="EMBL" id="KAA2237518.1"/>
    </source>
</evidence>
<dbReference type="RefSeq" id="WP_149817393.1">
    <property type="nucleotide sequence ID" value="NZ_VUOA01000019.1"/>
</dbReference>
<protein>
    <recommendedName>
        <fullName evidence="4">Secreted protein</fullName>
    </recommendedName>
</protein>
<reference evidence="2 3" key="1">
    <citation type="submission" date="2019-09" db="EMBL/GenBank/DDBJ databases">
        <title>Salinarimonas rosea gen. nov., sp. nov., a new member of the a-2 subgroup of the Proteobacteria.</title>
        <authorList>
            <person name="Liu J."/>
        </authorList>
    </citation>
    <scope>NUCLEOTIDE SEQUENCE [LARGE SCALE GENOMIC DNA]</scope>
    <source>
        <strain evidence="2 3">BN140002</strain>
    </source>
</reference>
<dbReference type="OrthoDB" id="6159094at2"/>
<proteinExistence type="predicted"/>
<gene>
    <name evidence="2" type="ORF">F0L46_11055</name>
</gene>
<dbReference type="Proteomes" id="UP000323142">
    <property type="component" value="Unassembled WGS sequence"/>
</dbReference>